<reference evidence="1" key="1">
    <citation type="submission" date="2022-12" db="EMBL/GenBank/DDBJ databases">
        <title>Polyphasic identification of a Novel Hot-Spring Cyanobacterium Ocullathermofonsia sinensis gen nov. sp. nov. and Genomic Insights on its Adaptations to the Thermal Habitat.</title>
        <authorList>
            <person name="Daroch M."/>
            <person name="Tang J."/>
            <person name="Jiang Y."/>
        </authorList>
    </citation>
    <scope>NUCLEOTIDE SEQUENCE</scope>
    <source>
        <strain evidence="1">PKUAC-SCTA174</strain>
    </source>
</reference>
<sequence>MVQNLQLWKKLSQLELSQGQVLCWHGRRLCVNAGYTSRFDRFTDSSSLHVFQSTANYPLLEIAPTCLLPWFSNCCSQAVVLKLFC</sequence>
<evidence type="ECO:0000313" key="2">
    <source>
        <dbReference type="Proteomes" id="UP001163152"/>
    </source>
</evidence>
<proteinExistence type="predicted"/>
<evidence type="ECO:0000313" key="1">
    <source>
        <dbReference type="EMBL" id="WAL59245.1"/>
    </source>
</evidence>
<dbReference type="RefSeq" id="WP_268608957.1">
    <property type="nucleotide sequence ID" value="NZ_CP113797.1"/>
</dbReference>
<keyword evidence="2" id="KW-1185">Reference proteome</keyword>
<dbReference type="KEGG" id="tsin:OXH18_19010"/>
<accession>A0A9E8Z9W5</accession>
<protein>
    <submittedName>
        <fullName evidence="1">Uncharacterized protein</fullName>
    </submittedName>
</protein>
<gene>
    <name evidence="1" type="ORF">OXH18_19010</name>
</gene>
<dbReference type="AlphaFoldDB" id="A0A9E8Z9W5"/>
<organism evidence="1 2">
    <name type="scientific">Thermocoleostomius sinensis A174</name>
    <dbReference type="NCBI Taxonomy" id="2016057"/>
    <lineage>
        <taxon>Bacteria</taxon>
        <taxon>Bacillati</taxon>
        <taxon>Cyanobacteriota</taxon>
        <taxon>Cyanophyceae</taxon>
        <taxon>Oculatellales</taxon>
        <taxon>Oculatellaceae</taxon>
        <taxon>Thermocoleostomius</taxon>
    </lineage>
</organism>
<name>A0A9E8Z9W5_9CYAN</name>
<dbReference type="EMBL" id="CP113797">
    <property type="protein sequence ID" value="WAL59245.1"/>
    <property type="molecule type" value="Genomic_DNA"/>
</dbReference>
<dbReference type="Proteomes" id="UP001163152">
    <property type="component" value="Chromosome"/>
</dbReference>